<dbReference type="InterPro" id="IPR006135">
    <property type="entry name" value="T3SS_substrate_exporter"/>
</dbReference>
<evidence type="ECO:0000313" key="1">
    <source>
        <dbReference type="EMBL" id="GGC90510.1"/>
    </source>
</evidence>
<reference evidence="2" key="1">
    <citation type="journal article" date="2019" name="Int. J. Syst. Evol. Microbiol.">
        <title>The Global Catalogue of Microorganisms (GCM) 10K type strain sequencing project: providing services to taxonomists for standard genome sequencing and annotation.</title>
        <authorList>
            <consortium name="The Broad Institute Genomics Platform"/>
            <consortium name="The Broad Institute Genome Sequencing Center for Infectious Disease"/>
            <person name="Wu L."/>
            <person name="Ma J."/>
        </authorList>
    </citation>
    <scope>NUCLEOTIDE SEQUENCE [LARGE SCALE GENOMIC DNA]</scope>
    <source>
        <strain evidence="2">CCM 7282</strain>
    </source>
</reference>
<keyword evidence="2" id="KW-1185">Reference proteome</keyword>
<name>A0ABQ1P3M7_9BACI</name>
<dbReference type="EMBL" id="BMCJ01000003">
    <property type="protein sequence ID" value="GGC90510.1"/>
    <property type="molecule type" value="Genomic_DNA"/>
</dbReference>
<gene>
    <name evidence="1" type="primary">ylqH</name>
    <name evidence="1" type="ORF">GCM10007216_21610</name>
</gene>
<dbReference type="SUPFAM" id="SSF160544">
    <property type="entry name" value="EscU C-terminal domain-like"/>
    <property type="match status" value="1"/>
</dbReference>
<evidence type="ECO:0000313" key="2">
    <source>
        <dbReference type="Proteomes" id="UP000619534"/>
    </source>
</evidence>
<dbReference type="Pfam" id="PF01312">
    <property type="entry name" value="Bac_export_2"/>
    <property type="match status" value="1"/>
</dbReference>
<proteinExistence type="predicted"/>
<dbReference type="InterPro" id="IPR029025">
    <property type="entry name" value="T3SS_substrate_exporter_C"/>
</dbReference>
<dbReference type="RefSeq" id="WP_062445822.1">
    <property type="nucleotide sequence ID" value="NZ_BMCJ01000003.1"/>
</dbReference>
<accession>A0ABQ1P3M7</accession>
<dbReference type="PANTHER" id="PTHR30531">
    <property type="entry name" value="FLAGELLAR BIOSYNTHETIC PROTEIN FLHB"/>
    <property type="match status" value="1"/>
</dbReference>
<dbReference type="Gene3D" id="3.40.1690.10">
    <property type="entry name" value="secretion proteins EscU"/>
    <property type="match status" value="1"/>
</dbReference>
<evidence type="ECO:0008006" key="3">
    <source>
        <dbReference type="Google" id="ProtNLM"/>
    </source>
</evidence>
<organism evidence="1 2">
    <name type="scientific">Thalassobacillus devorans</name>
    <dbReference type="NCBI Taxonomy" id="279813"/>
    <lineage>
        <taxon>Bacteria</taxon>
        <taxon>Bacillati</taxon>
        <taxon>Bacillota</taxon>
        <taxon>Bacilli</taxon>
        <taxon>Bacillales</taxon>
        <taxon>Bacillaceae</taxon>
        <taxon>Thalassobacillus</taxon>
    </lineage>
</organism>
<comment type="caution">
    <text evidence="1">The sequence shown here is derived from an EMBL/GenBank/DDBJ whole genome shotgun (WGS) entry which is preliminary data.</text>
</comment>
<sequence length="87" mass="9769">MNDKQKQAMALGYKQDQDNAPKVLAKGKGYVAANLIENAVKNDVPIQEDASLVELLSQLNINEEIPEELYQVVAEVFSFIYRADQEI</sequence>
<dbReference type="PANTHER" id="PTHR30531:SF12">
    <property type="entry name" value="FLAGELLAR BIOSYNTHETIC PROTEIN FLHB"/>
    <property type="match status" value="1"/>
</dbReference>
<protein>
    <recommendedName>
        <fullName evidence="3">Flagellar biosynthesis protein</fullName>
    </recommendedName>
</protein>
<dbReference type="Proteomes" id="UP000619534">
    <property type="component" value="Unassembled WGS sequence"/>
</dbReference>